<evidence type="ECO:0000313" key="6">
    <source>
        <dbReference type="EMBL" id="GIH09758.1"/>
    </source>
</evidence>
<dbReference type="Gene3D" id="3.30.300.30">
    <property type="match status" value="1"/>
</dbReference>
<evidence type="ECO:0000259" key="5">
    <source>
        <dbReference type="PROSITE" id="PS50075"/>
    </source>
</evidence>
<dbReference type="Gene3D" id="3.30.559.10">
    <property type="entry name" value="Chloramphenicol acetyltransferase-like domain"/>
    <property type="match status" value="1"/>
</dbReference>
<keyword evidence="3" id="KW-0597">Phosphoprotein</keyword>
<dbReference type="PANTHER" id="PTHR45527">
    <property type="entry name" value="NONRIBOSOMAL PEPTIDE SYNTHETASE"/>
    <property type="match status" value="1"/>
</dbReference>
<dbReference type="NCBIfam" id="TIGR01733">
    <property type="entry name" value="AA-adenyl-dom"/>
    <property type="match status" value="1"/>
</dbReference>
<dbReference type="InterPro" id="IPR006162">
    <property type="entry name" value="Ppantetheine_attach_site"/>
</dbReference>
<dbReference type="SUPFAM" id="SSF52777">
    <property type="entry name" value="CoA-dependent acyltransferases"/>
    <property type="match status" value="2"/>
</dbReference>
<gene>
    <name evidence="6" type="ORF">Rhe02_78250</name>
</gene>
<evidence type="ECO:0000256" key="2">
    <source>
        <dbReference type="ARBA" id="ARBA00022450"/>
    </source>
</evidence>
<dbReference type="GO" id="GO:0072330">
    <property type="term" value="P:monocarboxylic acid biosynthetic process"/>
    <property type="evidence" value="ECO:0007669"/>
    <property type="project" value="UniProtKB-ARBA"/>
</dbReference>
<dbReference type="PANTHER" id="PTHR45527:SF1">
    <property type="entry name" value="FATTY ACID SYNTHASE"/>
    <property type="match status" value="1"/>
</dbReference>
<dbReference type="SUPFAM" id="SSF56801">
    <property type="entry name" value="Acetyl-CoA synthetase-like"/>
    <property type="match status" value="1"/>
</dbReference>
<dbReference type="FunFam" id="2.30.38.10:FF:000001">
    <property type="entry name" value="Non-ribosomal peptide synthetase PvdI"/>
    <property type="match status" value="1"/>
</dbReference>
<proteinExistence type="predicted"/>
<keyword evidence="7" id="KW-1185">Reference proteome</keyword>
<feature type="region of interest" description="Disordered" evidence="4">
    <location>
        <begin position="950"/>
        <end position="971"/>
    </location>
</feature>
<dbReference type="GO" id="GO:0044550">
    <property type="term" value="P:secondary metabolite biosynthetic process"/>
    <property type="evidence" value="ECO:0007669"/>
    <property type="project" value="UniProtKB-ARBA"/>
</dbReference>
<dbReference type="GO" id="GO:0031177">
    <property type="term" value="F:phosphopantetheine binding"/>
    <property type="evidence" value="ECO:0007669"/>
    <property type="project" value="InterPro"/>
</dbReference>
<comment type="caution">
    <text evidence="6">The sequence shown here is derived from an EMBL/GenBank/DDBJ whole genome shotgun (WGS) entry which is preliminary data.</text>
</comment>
<dbReference type="InterPro" id="IPR025110">
    <property type="entry name" value="AMP-bd_C"/>
</dbReference>
<dbReference type="GO" id="GO:0003824">
    <property type="term" value="F:catalytic activity"/>
    <property type="evidence" value="ECO:0007669"/>
    <property type="project" value="InterPro"/>
</dbReference>
<dbReference type="InterPro" id="IPR020806">
    <property type="entry name" value="PKS_PP-bd"/>
</dbReference>
<dbReference type="Pfam" id="PF00975">
    <property type="entry name" value="Thioesterase"/>
    <property type="match status" value="1"/>
</dbReference>
<dbReference type="GO" id="GO:0005829">
    <property type="term" value="C:cytosol"/>
    <property type="evidence" value="ECO:0007669"/>
    <property type="project" value="TreeGrafter"/>
</dbReference>
<dbReference type="EMBL" id="BONY01000075">
    <property type="protein sequence ID" value="GIH09758.1"/>
    <property type="molecule type" value="Genomic_DNA"/>
</dbReference>
<keyword evidence="2" id="KW-0596">Phosphopantetheine</keyword>
<dbReference type="Gene3D" id="3.30.559.30">
    <property type="entry name" value="Nonribosomal peptide synthetase, condensation domain"/>
    <property type="match status" value="1"/>
</dbReference>
<dbReference type="Gene3D" id="3.40.50.980">
    <property type="match status" value="2"/>
</dbReference>
<protein>
    <recommendedName>
        <fullName evidence="5">Carrier domain-containing protein</fullName>
    </recommendedName>
</protein>
<feature type="domain" description="Carrier" evidence="5">
    <location>
        <begin position="967"/>
        <end position="1042"/>
    </location>
</feature>
<dbReference type="InterPro" id="IPR010071">
    <property type="entry name" value="AA_adenyl_dom"/>
</dbReference>
<dbReference type="InterPro" id="IPR009081">
    <property type="entry name" value="PP-bd_ACP"/>
</dbReference>
<dbReference type="InterPro" id="IPR029058">
    <property type="entry name" value="AB_hydrolase_fold"/>
</dbReference>
<reference evidence="6" key="1">
    <citation type="submission" date="2021-01" db="EMBL/GenBank/DDBJ databases">
        <title>Whole genome shotgun sequence of Rhizocola hellebori NBRC 109834.</title>
        <authorList>
            <person name="Komaki H."/>
            <person name="Tamura T."/>
        </authorList>
    </citation>
    <scope>NUCLEOTIDE SEQUENCE</scope>
    <source>
        <strain evidence="6">NBRC 109834</strain>
    </source>
</reference>
<feature type="compositionally biased region" description="Basic and acidic residues" evidence="4">
    <location>
        <begin position="950"/>
        <end position="963"/>
    </location>
</feature>
<dbReference type="CDD" id="cd05930">
    <property type="entry name" value="A_NRPS"/>
    <property type="match status" value="1"/>
</dbReference>
<dbReference type="Proteomes" id="UP000612899">
    <property type="component" value="Unassembled WGS sequence"/>
</dbReference>
<dbReference type="GO" id="GO:0043041">
    <property type="term" value="P:amino acid activation for nonribosomal peptide biosynthetic process"/>
    <property type="evidence" value="ECO:0007669"/>
    <property type="project" value="TreeGrafter"/>
</dbReference>
<dbReference type="Gene3D" id="2.30.38.10">
    <property type="entry name" value="Luciferase, Domain 3"/>
    <property type="match status" value="1"/>
</dbReference>
<dbReference type="Pfam" id="PF00668">
    <property type="entry name" value="Condensation"/>
    <property type="match status" value="1"/>
</dbReference>
<dbReference type="InterPro" id="IPR001242">
    <property type="entry name" value="Condensation_dom"/>
</dbReference>
<organism evidence="6 7">
    <name type="scientific">Rhizocola hellebori</name>
    <dbReference type="NCBI Taxonomy" id="1392758"/>
    <lineage>
        <taxon>Bacteria</taxon>
        <taxon>Bacillati</taxon>
        <taxon>Actinomycetota</taxon>
        <taxon>Actinomycetes</taxon>
        <taxon>Micromonosporales</taxon>
        <taxon>Micromonosporaceae</taxon>
        <taxon>Rhizocola</taxon>
    </lineage>
</organism>
<dbReference type="SMART" id="SM00823">
    <property type="entry name" value="PKS_PP"/>
    <property type="match status" value="1"/>
</dbReference>
<dbReference type="SUPFAM" id="SSF53474">
    <property type="entry name" value="alpha/beta-Hydrolases"/>
    <property type="match status" value="1"/>
</dbReference>
<dbReference type="InterPro" id="IPR045851">
    <property type="entry name" value="AMP-bd_C_sf"/>
</dbReference>
<dbReference type="RefSeq" id="WP_203913488.1">
    <property type="nucleotide sequence ID" value="NZ_BONY01000075.1"/>
</dbReference>
<dbReference type="InterPro" id="IPR001031">
    <property type="entry name" value="Thioesterase"/>
</dbReference>
<evidence type="ECO:0000256" key="1">
    <source>
        <dbReference type="ARBA" id="ARBA00001957"/>
    </source>
</evidence>
<dbReference type="InterPro" id="IPR000873">
    <property type="entry name" value="AMP-dep_synth/lig_dom"/>
</dbReference>
<dbReference type="PROSITE" id="PS50075">
    <property type="entry name" value="CARRIER"/>
    <property type="match status" value="1"/>
</dbReference>
<evidence type="ECO:0000256" key="3">
    <source>
        <dbReference type="ARBA" id="ARBA00022553"/>
    </source>
</evidence>
<dbReference type="FunFam" id="1.10.1200.10:FF:000016">
    <property type="entry name" value="Non-ribosomal peptide synthase"/>
    <property type="match status" value="1"/>
</dbReference>
<dbReference type="FunFam" id="3.40.50.12780:FF:000012">
    <property type="entry name" value="Non-ribosomal peptide synthetase"/>
    <property type="match status" value="1"/>
</dbReference>
<dbReference type="FunFam" id="3.40.50.980:FF:000001">
    <property type="entry name" value="Non-ribosomal peptide synthetase"/>
    <property type="match status" value="1"/>
</dbReference>
<dbReference type="CDD" id="cd19540">
    <property type="entry name" value="LCL_NRPS-like"/>
    <property type="match status" value="1"/>
</dbReference>
<dbReference type="FunFam" id="3.30.300.30:FF:000010">
    <property type="entry name" value="Enterobactin synthetase component F"/>
    <property type="match status" value="1"/>
</dbReference>
<dbReference type="SUPFAM" id="SSF47336">
    <property type="entry name" value="ACP-like"/>
    <property type="match status" value="1"/>
</dbReference>
<evidence type="ECO:0000256" key="4">
    <source>
        <dbReference type="SAM" id="MobiDB-lite"/>
    </source>
</evidence>
<name>A0A8J3QI21_9ACTN</name>
<dbReference type="InterPro" id="IPR020802">
    <property type="entry name" value="TesA-like"/>
</dbReference>
<accession>A0A8J3QI21</accession>
<evidence type="ECO:0000313" key="7">
    <source>
        <dbReference type="Proteomes" id="UP000612899"/>
    </source>
</evidence>
<dbReference type="Pfam" id="PF00501">
    <property type="entry name" value="AMP-binding"/>
    <property type="match status" value="1"/>
</dbReference>
<dbReference type="Pfam" id="PF00550">
    <property type="entry name" value="PP-binding"/>
    <property type="match status" value="1"/>
</dbReference>
<dbReference type="InterPro" id="IPR036736">
    <property type="entry name" value="ACP-like_sf"/>
</dbReference>
<dbReference type="Pfam" id="PF13193">
    <property type="entry name" value="AMP-binding_C"/>
    <property type="match status" value="1"/>
</dbReference>
<sequence>MSSPTFPLSYAQRRLWFLHRLEGPSPTYNIPVITRIHEHVEVEALRAALADVVQRHEILRTVYQEVDGEAVQRVLPQDATRLDFTHETVTEGGLDARVEATLARTFDLSCELPLSVRLFTVGPKDHLLVVILHHIASDGMSMGPLSRDLTTAYTARLAGSAPQWEQLPLQYSDYALWQRELLGGEDDPDSEVSRQLAFWRQSLAGLPEELALPTDFPRPAQSSYRGGAVEFTAQAQVHQRLSDLANTEQVTLFMVVQAAVAALLTRLGCGTDIPLGTAIAGRVDEALDDLVGLFVNSLILRTGTAGDPTFTELVRRVRDTDLAAFEHQDLPFERIVEAVQPTRSLARHPLFQVFFILASGEARDVEMLGLPCTTQRSSASDVAKFDLSFFLGEQRDSDGTPGGLQGLVEYSADLFTRAAAQTIAGQLVRVLEQVAADPHLPISQLDLLDADSRHRLLTTVNDTQAPLPAIRLLDLIQEQAASTPDQIAVVAGDRALTYRELDERATRLAVLLHQHRVRPERYVAIAMTRSEHLMVAILAVWKAGGAYLPIDTGYPADRIAFMLEDAKPVLLLTDRESVAGLPETGCPQLVIDDLTMPDAEPATVLGPAATPANVAYAIYTSGSTGRPKGVVVSHANLVNFQLAMRDRLRLGPKDRFAALATAAFDASVNELFPPLVTGGTLVLAPSGMAREPAQLARLMERQQVTAMQATPSLWQALLATVPETLLGLKMLSCGEALSSHLADQMRKVGEVINLYGPTEITVYATSTVVDERPGPPSIGSPIRNTRVYVLDGSLRVVPEGTVGELYLAGAGVTRGYLARPGLSAGRFVADPYGTPGSRMYRTGDLARWARDGHLEYLGRTDDQVKVRGFRIELGEIGAALDDHPDVSRSVVVARESRPGERSLVAYLVRQADKVPDVDAVRAHVAARLPEYMIPSAFVVLDALPLTNNGKVDRRALPEPERRNGGRQPSTPRQQILCDLFAEVLAVPQASIDDTFFELGGHSLLATRLVSRIGAVLGVEVSVRDVFAAPTVAQLDQLLGSSESASLGAVLTYRGSGDLPPVFVLPPANGLGWGYSSMPKHLPDGHPVYALQDPRLTGGPVDARSVTSLAAYYRDQITARWPDGPFLLIGWSFGGTLAHQVATDLRARGAEVPLLVLLDAYPGGDRRTEIPEEHANYAALDGLAVTDAADRRQKLIAAQSPLASFDDETLDRLVAVTAANLRAMADHDPARFDGTVLGFRATRDYRPDDSWRPFLTGTTEFHNLDCGHLDIVKAEVMSGIGPIIGERVSKVD</sequence>
<dbReference type="InterPro" id="IPR023213">
    <property type="entry name" value="CAT-like_dom_sf"/>
</dbReference>
<dbReference type="Gene3D" id="3.40.50.1820">
    <property type="entry name" value="alpha/beta hydrolase"/>
    <property type="match status" value="1"/>
</dbReference>
<dbReference type="GO" id="GO:0008610">
    <property type="term" value="P:lipid biosynthetic process"/>
    <property type="evidence" value="ECO:0007669"/>
    <property type="project" value="UniProtKB-ARBA"/>
</dbReference>
<dbReference type="PROSITE" id="PS00012">
    <property type="entry name" value="PHOSPHOPANTETHEINE"/>
    <property type="match status" value="1"/>
</dbReference>
<dbReference type="SMART" id="SM00824">
    <property type="entry name" value="PKS_TE"/>
    <property type="match status" value="1"/>
</dbReference>
<comment type="cofactor">
    <cofactor evidence="1">
        <name>pantetheine 4'-phosphate</name>
        <dbReference type="ChEBI" id="CHEBI:47942"/>
    </cofactor>
</comment>